<organism evidence="2 3">
    <name type="scientific">Fusarium floridanum</name>
    <dbReference type="NCBI Taxonomy" id="1325733"/>
    <lineage>
        <taxon>Eukaryota</taxon>
        <taxon>Fungi</taxon>
        <taxon>Dikarya</taxon>
        <taxon>Ascomycota</taxon>
        <taxon>Pezizomycotina</taxon>
        <taxon>Sordariomycetes</taxon>
        <taxon>Hypocreomycetidae</taxon>
        <taxon>Hypocreales</taxon>
        <taxon>Nectriaceae</taxon>
        <taxon>Fusarium</taxon>
        <taxon>Fusarium solani species complex</taxon>
    </lineage>
</organism>
<proteinExistence type="predicted"/>
<keyword evidence="3" id="KW-1185">Reference proteome</keyword>
<reference evidence="2 3" key="1">
    <citation type="submission" date="2017-06" db="EMBL/GenBank/DDBJ databases">
        <title>Comparative genomic analysis of Ambrosia Fusariam Clade fungi.</title>
        <authorList>
            <person name="Stajich J.E."/>
            <person name="Carrillo J."/>
            <person name="Kijimoto T."/>
            <person name="Eskalen A."/>
            <person name="O'Donnell K."/>
            <person name="Kasson M."/>
        </authorList>
    </citation>
    <scope>NUCLEOTIDE SEQUENCE [LARGE SCALE GENOMIC DNA]</scope>
    <source>
        <strain evidence="2 3">NRRL62606</strain>
    </source>
</reference>
<feature type="compositionally biased region" description="Basic and acidic residues" evidence="1">
    <location>
        <begin position="13"/>
        <end position="25"/>
    </location>
</feature>
<feature type="region of interest" description="Disordered" evidence="1">
    <location>
        <begin position="1"/>
        <end position="62"/>
    </location>
</feature>
<sequence>MDEVDAGSVSKGKRAEDAHNPREFVSEATFRAKAKEKVAVGTSKKRDKSESEVFVCQASPLQ</sequence>
<protein>
    <submittedName>
        <fullName evidence="2">Uncharacterized protein</fullName>
    </submittedName>
</protein>
<accession>A0A428PPG2</accession>
<evidence type="ECO:0000313" key="2">
    <source>
        <dbReference type="EMBL" id="RSL54880.1"/>
    </source>
</evidence>
<evidence type="ECO:0000313" key="3">
    <source>
        <dbReference type="Proteomes" id="UP000287972"/>
    </source>
</evidence>
<dbReference type="Proteomes" id="UP000287972">
    <property type="component" value="Unassembled WGS sequence"/>
</dbReference>
<comment type="caution">
    <text evidence="2">The sequence shown here is derived from an EMBL/GenBank/DDBJ whole genome shotgun (WGS) entry which is preliminary data.</text>
</comment>
<dbReference type="EMBL" id="NKCL01000700">
    <property type="protein sequence ID" value="RSL54880.1"/>
    <property type="molecule type" value="Genomic_DNA"/>
</dbReference>
<evidence type="ECO:0000256" key="1">
    <source>
        <dbReference type="SAM" id="MobiDB-lite"/>
    </source>
</evidence>
<dbReference type="AlphaFoldDB" id="A0A428PPG2"/>
<gene>
    <name evidence="2" type="ORF">CEP51_014641</name>
</gene>
<name>A0A428PPG2_9HYPO</name>